<dbReference type="GeneID" id="64955846"/>
<organism evidence="1 2">
    <name type="scientific">Aspergillus kawachii</name>
    <name type="common">White koji mold</name>
    <name type="synonym">Aspergillus awamori var. kawachi</name>
    <dbReference type="NCBI Taxonomy" id="1069201"/>
    <lineage>
        <taxon>Eukaryota</taxon>
        <taxon>Fungi</taxon>
        <taxon>Dikarya</taxon>
        <taxon>Ascomycota</taxon>
        <taxon>Pezizomycotina</taxon>
        <taxon>Eurotiomycetes</taxon>
        <taxon>Eurotiomycetidae</taxon>
        <taxon>Eurotiales</taxon>
        <taxon>Aspergillaceae</taxon>
        <taxon>Aspergillus</taxon>
        <taxon>Aspergillus subgen. Circumdati</taxon>
    </lineage>
</organism>
<name>A0A7R7WQ62_ASPKA</name>
<keyword evidence="2" id="KW-1185">Reference proteome</keyword>
<dbReference type="PANTHER" id="PTHR34846">
    <property type="entry name" value="4-CARBOXYMUCONOLACTONE DECARBOXYLASE FAMILY PROTEIN (AFU_ORTHOLOGUE AFUA_6G11590)"/>
    <property type="match status" value="1"/>
</dbReference>
<dbReference type="AlphaFoldDB" id="A0A7R7WQ62"/>
<dbReference type="Proteomes" id="UP000661280">
    <property type="component" value="Chromosome 1"/>
</dbReference>
<dbReference type="KEGG" id="aluc:AKAW2_11567A"/>
<dbReference type="RefSeq" id="XP_041538287.1">
    <property type="nucleotide sequence ID" value="XM_041684065.1"/>
</dbReference>
<proteinExistence type="predicted"/>
<reference evidence="1" key="2">
    <citation type="submission" date="2021-02" db="EMBL/GenBank/DDBJ databases">
        <title>Aspergillus luchuensis mut. kawachii IFO 4304 genome sequence.</title>
        <authorList>
            <person name="Mori K."/>
            <person name="Kadooka C."/>
            <person name="Goto M."/>
            <person name="Futagami T."/>
        </authorList>
    </citation>
    <scope>NUCLEOTIDE SEQUENCE</scope>
    <source>
        <strain evidence="1">IFO 4308</strain>
    </source>
</reference>
<reference evidence="1" key="1">
    <citation type="submission" date="2021-01" db="EMBL/GenBank/DDBJ databases">
        <authorList>
            <consortium name="Aspergillus luchuensis mut. kawachii IFO 4304 genome sequencing consortium"/>
            <person name="Kazuki M."/>
            <person name="Futagami T."/>
        </authorList>
    </citation>
    <scope>NUCLEOTIDE SEQUENCE</scope>
    <source>
        <strain evidence="1">IFO 4308</strain>
    </source>
</reference>
<dbReference type="InterPro" id="IPR029032">
    <property type="entry name" value="AhpD-like"/>
</dbReference>
<dbReference type="InterPro" id="IPR003779">
    <property type="entry name" value="CMD-like"/>
</dbReference>
<dbReference type="Gene3D" id="1.20.1290.10">
    <property type="entry name" value="AhpD-like"/>
    <property type="match status" value="1"/>
</dbReference>
<protein>
    <submittedName>
        <fullName evidence="1">Uncharacterized protein</fullName>
    </submittedName>
</protein>
<dbReference type="PANTHER" id="PTHR34846:SF11">
    <property type="entry name" value="4-CARBOXYMUCONOLACTONE DECARBOXYLASE FAMILY PROTEIN (AFU_ORTHOLOGUE AFUA_6G11590)"/>
    <property type="match status" value="1"/>
</dbReference>
<dbReference type="GO" id="GO:0051920">
    <property type="term" value="F:peroxiredoxin activity"/>
    <property type="evidence" value="ECO:0007669"/>
    <property type="project" value="InterPro"/>
</dbReference>
<sequence>MLYKEGPGHLLKLRSPSFLFPSTFLLLQFFLLRRFSKSPQDSTAMSRFPAIPPSQQTAEQSLVEPSARRIFSHLPPEVQWQGPSGVILGPYSPLYYTPSIIKPWFSFAYSIGSQPHVTAREKELAILATLAEHKAPYVQYAHSHSARAAGFSHEQIAQALQGQHQQQRPPTGLSDAEQAVYMAALAMARSRGPISTEDFDAAVAALGREKVAEVAHVVGGYMYVCLLSNLANEEVPSGDAVGEEDGRDDE</sequence>
<gene>
    <name evidence="1" type="ORF">AKAW2_11567A</name>
</gene>
<dbReference type="SUPFAM" id="SSF69118">
    <property type="entry name" value="AhpD-like"/>
    <property type="match status" value="1"/>
</dbReference>
<accession>A0A7R7WQ62</accession>
<evidence type="ECO:0000313" key="2">
    <source>
        <dbReference type="Proteomes" id="UP000661280"/>
    </source>
</evidence>
<dbReference type="OrthoDB" id="2567457at2759"/>
<dbReference type="Pfam" id="PF02627">
    <property type="entry name" value="CMD"/>
    <property type="match status" value="1"/>
</dbReference>
<dbReference type="EMBL" id="AP024425">
    <property type="protein sequence ID" value="BCR94521.1"/>
    <property type="molecule type" value="Genomic_DNA"/>
</dbReference>
<evidence type="ECO:0000313" key="1">
    <source>
        <dbReference type="EMBL" id="BCR94521.1"/>
    </source>
</evidence>